<evidence type="ECO:0000259" key="2">
    <source>
        <dbReference type="Pfam" id="PF01965"/>
    </source>
</evidence>
<sequence length="395" mass="42642">MASTVQKSALILCGDYMEDYEVIVPFFMLQAFGVRVDCASPGKRSGDKCFTAIHDYLGFEHYTELPGHFFPLNANYEDLNIELSYDILIIPGGRFTELLSSHDEVVDMVKRFGETGKTIVTSCHSQLMLAAAGLLQGKKCTAFTSMKPIIELAGGTWWEQPDVESVLDITACLKDDNIVSAIGWPAHGEIMRVILESIGAKFSTSHMKSVLVVVADYVEDYEANVPFRALQALGCKVDAVCPSKKKGESCVTAIHDDEGGQIWGEKRGHNFVVNANWSDISVDNYDCLLLPGGRGPELLVMNEKVVSLVKEFADKSKIIAAIGQGKWILAAAGVLKGKKCASSHGLKAIVKVAGGEVVHSEGSLAHETLVTASGWPALAGFLAELTRALGLSVVF</sequence>
<name>A0A2C9WMF8_MANES</name>
<dbReference type="OMA" id="WWQQPGV"/>
<evidence type="ECO:0000313" key="4">
    <source>
        <dbReference type="Proteomes" id="UP000091857"/>
    </source>
</evidence>
<dbReference type="EMBL" id="CM004387">
    <property type="protein sequence ID" value="OAY61606.1"/>
    <property type="molecule type" value="Genomic_DNA"/>
</dbReference>
<dbReference type="InterPro" id="IPR006286">
    <property type="entry name" value="C56_PfpI-like"/>
</dbReference>
<dbReference type="InterPro" id="IPR002818">
    <property type="entry name" value="DJ-1/PfpI"/>
</dbReference>
<dbReference type="STRING" id="3983.A0A2C9WMF8"/>
<feature type="domain" description="DJ-1/PfpI" evidence="2">
    <location>
        <begin position="7"/>
        <end position="196"/>
    </location>
</feature>
<organism evidence="3 4">
    <name type="scientific">Manihot esculenta</name>
    <name type="common">Cassava</name>
    <name type="synonym">Jatropha manihot</name>
    <dbReference type="NCBI Taxonomy" id="3983"/>
    <lineage>
        <taxon>Eukaryota</taxon>
        <taxon>Viridiplantae</taxon>
        <taxon>Streptophyta</taxon>
        <taxon>Embryophyta</taxon>
        <taxon>Tracheophyta</taxon>
        <taxon>Spermatophyta</taxon>
        <taxon>Magnoliopsida</taxon>
        <taxon>eudicotyledons</taxon>
        <taxon>Gunneridae</taxon>
        <taxon>Pentapetalae</taxon>
        <taxon>rosids</taxon>
        <taxon>fabids</taxon>
        <taxon>Malpighiales</taxon>
        <taxon>Euphorbiaceae</taxon>
        <taxon>Crotonoideae</taxon>
        <taxon>Manihoteae</taxon>
        <taxon>Manihot</taxon>
    </lineage>
</organism>
<dbReference type="PANTHER" id="PTHR42733">
    <property type="entry name" value="DJ-1 PROTEIN"/>
    <property type="match status" value="1"/>
</dbReference>
<protein>
    <recommendedName>
        <fullName evidence="2">DJ-1/PfpI domain-containing protein</fullName>
    </recommendedName>
</protein>
<dbReference type="OrthoDB" id="543156at2759"/>
<gene>
    <name evidence="3" type="ORF">MANES_01G202400v8</name>
</gene>
<comment type="similarity">
    <text evidence="1">Belongs to the peptidase C56 family.</text>
</comment>
<dbReference type="Pfam" id="PF01965">
    <property type="entry name" value="DJ-1_PfpI"/>
    <property type="match status" value="2"/>
</dbReference>
<feature type="domain" description="DJ-1/PfpI" evidence="2">
    <location>
        <begin position="208"/>
        <end position="386"/>
    </location>
</feature>
<comment type="caution">
    <text evidence="3">The sequence shown here is derived from an EMBL/GenBank/DDBJ whole genome shotgun (WGS) entry which is preliminary data.</text>
</comment>
<reference evidence="4" key="1">
    <citation type="journal article" date="2016" name="Nat. Biotechnol.">
        <title>Sequencing wild and cultivated cassava and related species reveals extensive interspecific hybridization and genetic diversity.</title>
        <authorList>
            <person name="Bredeson J.V."/>
            <person name="Lyons J.B."/>
            <person name="Prochnik S.E."/>
            <person name="Wu G.A."/>
            <person name="Ha C.M."/>
            <person name="Edsinger-Gonzales E."/>
            <person name="Grimwood J."/>
            <person name="Schmutz J."/>
            <person name="Rabbi I.Y."/>
            <person name="Egesi C."/>
            <person name="Nauluvula P."/>
            <person name="Lebot V."/>
            <person name="Ndunguru J."/>
            <person name="Mkamilo G."/>
            <person name="Bart R.S."/>
            <person name="Setter T.L."/>
            <person name="Gleadow R.M."/>
            <person name="Kulakow P."/>
            <person name="Ferguson M.E."/>
            <person name="Rounsley S."/>
            <person name="Rokhsar D.S."/>
        </authorList>
    </citation>
    <scope>NUCLEOTIDE SEQUENCE [LARGE SCALE GENOMIC DNA]</scope>
    <source>
        <strain evidence="4">cv. AM560-2</strain>
    </source>
</reference>
<dbReference type="Proteomes" id="UP000091857">
    <property type="component" value="Chromosome 1"/>
</dbReference>
<dbReference type="AlphaFoldDB" id="A0A2C9WMF8"/>
<dbReference type="SUPFAM" id="SSF52317">
    <property type="entry name" value="Class I glutamine amidotransferase-like"/>
    <property type="match status" value="2"/>
</dbReference>
<dbReference type="CDD" id="cd03169">
    <property type="entry name" value="GATase1_PfpI_1"/>
    <property type="match status" value="2"/>
</dbReference>
<dbReference type="PANTHER" id="PTHR42733:SF9">
    <property type="entry name" value="DJ-1 PROTEIN HOMOLOG E"/>
    <property type="match status" value="1"/>
</dbReference>
<dbReference type="GO" id="GO:0004462">
    <property type="term" value="F:lactoylglutathione lyase activity"/>
    <property type="evidence" value="ECO:0000318"/>
    <property type="project" value="GO_Central"/>
</dbReference>
<dbReference type="InterPro" id="IPR029062">
    <property type="entry name" value="Class_I_gatase-like"/>
</dbReference>
<proteinExistence type="inferred from homology"/>
<dbReference type="Gene3D" id="3.40.50.880">
    <property type="match status" value="2"/>
</dbReference>
<accession>A0A2C9WMF8</accession>
<keyword evidence="4" id="KW-1185">Reference proteome</keyword>
<evidence type="ECO:0000256" key="1">
    <source>
        <dbReference type="ARBA" id="ARBA00008542"/>
    </source>
</evidence>
<evidence type="ECO:0000313" key="3">
    <source>
        <dbReference type="EMBL" id="OAY61606.1"/>
    </source>
</evidence>
<dbReference type="Gramene" id="Manes.01G202400.1.v8.1">
    <property type="protein sequence ID" value="Manes.01G202400.1.v8.1.CDS"/>
    <property type="gene ID" value="Manes.01G202400.v8.1"/>
</dbReference>